<keyword evidence="1" id="KW-0175">Coiled coil</keyword>
<dbReference type="Proteomes" id="UP000177720">
    <property type="component" value="Unassembled WGS sequence"/>
</dbReference>
<evidence type="ECO:0000313" key="3">
    <source>
        <dbReference type="Proteomes" id="UP000177720"/>
    </source>
</evidence>
<gene>
    <name evidence="2" type="ORF">A2Y47_00205</name>
</gene>
<organism evidence="2 3">
    <name type="scientific">Candidatus Giovannonibacteria bacterium RIFCSPLOWO2_12_43_8</name>
    <dbReference type="NCBI Taxonomy" id="1798361"/>
    <lineage>
        <taxon>Bacteria</taxon>
        <taxon>Candidatus Giovannoniibacteriota</taxon>
    </lineage>
</organism>
<accession>A0A1F5Y1C0</accession>
<name>A0A1F5Y1C0_9BACT</name>
<evidence type="ECO:0000256" key="1">
    <source>
        <dbReference type="SAM" id="Coils"/>
    </source>
</evidence>
<protein>
    <recommendedName>
        <fullName evidence="4">Antitoxin</fullName>
    </recommendedName>
</protein>
<feature type="coiled-coil region" evidence="1">
    <location>
        <begin position="3"/>
        <end position="30"/>
    </location>
</feature>
<dbReference type="AlphaFoldDB" id="A0A1F5Y1C0"/>
<sequence length="95" mass="10950">MSNGAVLEKIEKLEKSLQELKANIFVSRKDFVVISRKEYERLIKKAVPLVRLSASEKKELNQARKEMIKGDYVTLDELIYGLGNKNPRKSLKKSK</sequence>
<evidence type="ECO:0000313" key="2">
    <source>
        <dbReference type="EMBL" id="OGF93940.1"/>
    </source>
</evidence>
<dbReference type="EMBL" id="MFIN01000059">
    <property type="protein sequence ID" value="OGF93940.1"/>
    <property type="molecule type" value="Genomic_DNA"/>
</dbReference>
<evidence type="ECO:0008006" key="4">
    <source>
        <dbReference type="Google" id="ProtNLM"/>
    </source>
</evidence>
<comment type="caution">
    <text evidence="2">The sequence shown here is derived from an EMBL/GenBank/DDBJ whole genome shotgun (WGS) entry which is preliminary data.</text>
</comment>
<reference evidence="2 3" key="1">
    <citation type="journal article" date="2016" name="Nat. Commun.">
        <title>Thousands of microbial genomes shed light on interconnected biogeochemical processes in an aquifer system.</title>
        <authorList>
            <person name="Anantharaman K."/>
            <person name="Brown C.T."/>
            <person name="Hug L.A."/>
            <person name="Sharon I."/>
            <person name="Castelle C.J."/>
            <person name="Probst A.J."/>
            <person name="Thomas B.C."/>
            <person name="Singh A."/>
            <person name="Wilkins M.J."/>
            <person name="Karaoz U."/>
            <person name="Brodie E.L."/>
            <person name="Williams K.H."/>
            <person name="Hubbard S.S."/>
            <person name="Banfield J.F."/>
        </authorList>
    </citation>
    <scope>NUCLEOTIDE SEQUENCE [LARGE SCALE GENOMIC DNA]</scope>
</reference>
<proteinExistence type="predicted"/>